<dbReference type="AlphaFoldDB" id="A0ABD7TPV0"/>
<evidence type="ECO:0000313" key="1">
    <source>
        <dbReference type="EMBL" id="USW03394.1"/>
    </source>
</evidence>
<name>A0ABD7TPV0_9PSED</name>
<reference evidence="1" key="1">
    <citation type="journal article" date="2022" name="Front. Plant Sci.">
        <title>Agronomic efficiency and genome mining analysis of the wheat-biostimulant rhizospheric bacterium Pseudomonas pergaminensis sp. nov. strain 1008T.</title>
        <authorList>
            <person name="Diaz M."/>
            <person name="Bach T."/>
            <person name="Gonzalez Anta G."/>
            <person name="Agaras B."/>
            <person name="Wibberg D."/>
            <person name="Noguera F."/>
            <person name="Canciani W."/>
            <person name="Valverde C."/>
        </authorList>
    </citation>
    <scope>NUCLEOTIDE SEQUENCE</scope>
    <source>
        <strain evidence="1">1008</strain>
    </source>
</reference>
<dbReference type="Proteomes" id="UP001056907">
    <property type="component" value="Chromosome"/>
</dbReference>
<sequence length="138" mass="15498">MNYYDKEVTTDLNAFNIKFAILPEADHTSLVNTINDIVPFSVSKVAWEKLETSMNLGRSSSDLAISHLAEEVQKLTSENPIFIGDSACDEAYSVSLKHIEKALRIFSTIPQYTYIVSRSLTWIACMSFEGDLDIARLL</sequence>
<evidence type="ECO:0000313" key="2">
    <source>
        <dbReference type="Proteomes" id="UP001056907"/>
    </source>
</evidence>
<gene>
    <name evidence="1" type="ORF">KUA23_12145</name>
</gene>
<dbReference type="RefSeq" id="WP_252994019.1">
    <property type="nucleotide sequence ID" value="NZ_CP078013.2"/>
</dbReference>
<proteinExistence type="predicted"/>
<organism evidence="1 2">
    <name type="scientific">Pseudomonas pergaminensis</name>
    <dbReference type="NCBI Taxonomy" id="2853159"/>
    <lineage>
        <taxon>Bacteria</taxon>
        <taxon>Pseudomonadati</taxon>
        <taxon>Pseudomonadota</taxon>
        <taxon>Gammaproteobacteria</taxon>
        <taxon>Pseudomonadales</taxon>
        <taxon>Pseudomonadaceae</taxon>
        <taxon>Pseudomonas</taxon>
    </lineage>
</organism>
<accession>A0ABD7TPV0</accession>
<protein>
    <submittedName>
        <fullName evidence="1">Uncharacterized protein</fullName>
    </submittedName>
</protein>
<reference evidence="1" key="2">
    <citation type="submission" date="2024-04" db="EMBL/GenBank/DDBJ databases">
        <authorList>
            <person name="Diaz M."/>
            <person name="Bach T."/>
            <person name="Gonzalez Anta G."/>
            <person name="Agaras B."/>
            <person name="Wibberg D."/>
            <person name="Noguera F."/>
            <person name="Canciani W."/>
            <person name="Ybarra T."/>
            <person name="Nunez M.L."/>
            <person name="Valverde C."/>
        </authorList>
    </citation>
    <scope>NUCLEOTIDE SEQUENCE</scope>
    <source>
        <strain evidence="1">1008</strain>
    </source>
</reference>
<dbReference type="EMBL" id="CP078013">
    <property type="protein sequence ID" value="USW03394.1"/>
    <property type="molecule type" value="Genomic_DNA"/>
</dbReference>
<dbReference type="KEGG" id="ppeg:KUA23_12145"/>